<name>A0AAE3VB22_9FIRM</name>
<protein>
    <recommendedName>
        <fullName evidence="4">EpsG family protein</fullName>
    </recommendedName>
</protein>
<feature type="transmembrane region" description="Helical" evidence="1">
    <location>
        <begin position="282"/>
        <end position="298"/>
    </location>
</feature>
<dbReference type="AlphaFoldDB" id="A0AAE3VB22"/>
<evidence type="ECO:0000313" key="3">
    <source>
        <dbReference type="Proteomes" id="UP001241537"/>
    </source>
</evidence>
<keyword evidence="3" id="KW-1185">Reference proteome</keyword>
<evidence type="ECO:0008006" key="4">
    <source>
        <dbReference type="Google" id="ProtNLM"/>
    </source>
</evidence>
<sequence length="403" mass="46791">MAVVITFLIILTLVSPVTGAPFYYLAYLSKNNVQRIFGCLLLAFLMASFGYCFQNPKTDPDLVRYLEMVRGYADLKFLQIFNAGMYKDLYVIDIWFWLVAKTGDYQLVTSISCFLNYLIWLYIFQDFCKQNNISTLSQGMFTIALFGLINFSVVVNSVRGLLAFTLIMLAIYRELYQKKKNILTYFLYVVPLGMHFAAVLILIMRLLLCLKEKFIKILVALIIGIPFYIEYLVYAINYISRGIPFSEKIQYFTLRCLMYLKWDTGGWASIVSSSGFYKLNKIFSICALVLSAYAFYILKKHNRVIWSTAMDNFLLIYYAFTVTCFFMTTPIYQRFTVPLWTFCVSVSLKATASEGNMFTKFIYVYCLCGVVFVGYFLNGYMLNTMIPIGNYMTRVLTFTWLCR</sequence>
<feature type="transmembrane region" description="Helical" evidence="1">
    <location>
        <begin position="35"/>
        <end position="54"/>
    </location>
</feature>
<organism evidence="2 3">
    <name type="scientific">Moryella indoligenes</name>
    <dbReference type="NCBI Taxonomy" id="371674"/>
    <lineage>
        <taxon>Bacteria</taxon>
        <taxon>Bacillati</taxon>
        <taxon>Bacillota</taxon>
        <taxon>Clostridia</taxon>
        <taxon>Lachnospirales</taxon>
        <taxon>Lachnospiraceae</taxon>
        <taxon>Moryella</taxon>
    </lineage>
</organism>
<evidence type="ECO:0000313" key="2">
    <source>
        <dbReference type="EMBL" id="MDQ0152989.1"/>
    </source>
</evidence>
<gene>
    <name evidence="2" type="ORF">J2S20_001695</name>
</gene>
<dbReference type="EMBL" id="JAUSTO010000010">
    <property type="protein sequence ID" value="MDQ0152989.1"/>
    <property type="molecule type" value="Genomic_DNA"/>
</dbReference>
<comment type="caution">
    <text evidence="2">The sequence shown here is derived from an EMBL/GenBank/DDBJ whole genome shotgun (WGS) entry which is preliminary data.</text>
</comment>
<accession>A0AAE3VB22</accession>
<dbReference type="RefSeq" id="WP_106611342.1">
    <property type="nucleotide sequence ID" value="NZ_JAUSTO010000010.1"/>
</dbReference>
<feature type="transmembrane region" description="Helical" evidence="1">
    <location>
        <begin position="214"/>
        <end position="236"/>
    </location>
</feature>
<feature type="transmembrane region" description="Helical" evidence="1">
    <location>
        <begin position="310"/>
        <end position="332"/>
    </location>
</feature>
<keyword evidence="1" id="KW-1133">Transmembrane helix</keyword>
<dbReference type="Proteomes" id="UP001241537">
    <property type="component" value="Unassembled WGS sequence"/>
</dbReference>
<keyword evidence="1" id="KW-0472">Membrane</keyword>
<evidence type="ECO:0000256" key="1">
    <source>
        <dbReference type="SAM" id="Phobius"/>
    </source>
</evidence>
<feature type="transmembrane region" description="Helical" evidence="1">
    <location>
        <begin position="362"/>
        <end position="382"/>
    </location>
</feature>
<feature type="transmembrane region" description="Helical" evidence="1">
    <location>
        <begin position="105"/>
        <end position="124"/>
    </location>
</feature>
<keyword evidence="1" id="KW-0812">Transmembrane</keyword>
<reference evidence="2" key="1">
    <citation type="submission" date="2023-07" db="EMBL/GenBank/DDBJ databases">
        <title>Genomic Encyclopedia of Type Strains, Phase IV (KMG-IV): sequencing the most valuable type-strain genomes for metagenomic binning, comparative biology and taxonomic classification.</title>
        <authorList>
            <person name="Goeker M."/>
        </authorList>
    </citation>
    <scope>NUCLEOTIDE SEQUENCE</scope>
    <source>
        <strain evidence="2">DSM 19659</strain>
    </source>
</reference>
<proteinExistence type="predicted"/>
<feature type="transmembrane region" description="Helical" evidence="1">
    <location>
        <begin position="145"/>
        <end position="173"/>
    </location>
</feature>
<feature type="transmembrane region" description="Helical" evidence="1">
    <location>
        <begin position="185"/>
        <end position="207"/>
    </location>
</feature>